<name>A0A918DCC4_9RHOB</name>
<reference evidence="1 2" key="1">
    <citation type="journal article" date="2014" name="Int. J. Syst. Evol. Microbiol.">
        <title>Complete genome sequence of Corynebacterium casei LMG S-19264T (=DSM 44701T), isolated from a smear-ripened cheese.</title>
        <authorList>
            <consortium name="US DOE Joint Genome Institute (JGI-PGF)"/>
            <person name="Walter F."/>
            <person name="Albersmeier A."/>
            <person name="Kalinowski J."/>
            <person name="Ruckert C."/>
        </authorList>
    </citation>
    <scope>NUCLEOTIDE SEQUENCE [LARGE SCALE GENOMIC DNA]</scope>
    <source>
        <strain evidence="1 2">CGMCC 1.7029</strain>
    </source>
</reference>
<keyword evidence="2" id="KW-1185">Reference proteome</keyword>
<evidence type="ECO:0000313" key="2">
    <source>
        <dbReference type="Proteomes" id="UP000598196"/>
    </source>
</evidence>
<dbReference type="EMBL" id="BMLP01000001">
    <property type="protein sequence ID" value="GGO27151.1"/>
    <property type="molecule type" value="Genomic_DNA"/>
</dbReference>
<evidence type="ECO:0000313" key="1">
    <source>
        <dbReference type="EMBL" id="GGO27151.1"/>
    </source>
</evidence>
<organism evidence="1 2">
    <name type="scientific">Gemmobacter aquaticus</name>
    <dbReference type="NCBI Taxonomy" id="490185"/>
    <lineage>
        <taxon>Bacteria</taxon>
        <taxon>Pseudomonadati</taxon>
        <taxon>Pseudomonadota</taxon>
        <taxon>Alphaproteobacteria</taxon>
        <taxon>Rhodobacterales</taxon>
        <taxon>Paracoccaceae</taxon>
        <taxon>Gemmobacter</taxon>
    </lineage>
</organism>
<dbReference type="AlphaFoldDB" id="A0A918DCC4"/>
<comment type="caution">
    <text evidence="1">The sequence shown here is derived from an EMBL/GenBank/DDBJ whole genome shotgun (WGS) entry which is preliminary data.</text>
</comment>
<dbReference type="RefSeq" id="WP_146285387.1">
    <property type="nucleotide sequence ID" value="NZ_BMLP01000001.1"/>
</dbReference>
<protein>
    <submittedName>
        <fullName evidence="1">Uncharacterized protein</fullName>
    </submittedName>
</protein>
<proteinExistence type="predicted"/>
<dbReference type="Proteomes" id="UP000598196">
    <property type="component" value="Unassembled WGS sequence"/>
</dbReference>
<accession>A0A918DCC4</accession>
<gene>
    <name evidence="1" type="ORF">GCM10010991_08580</name>
</gene>
<dbReference type="OrthoDB" id="894286at2"/>
<sequence>MTLQNRVLPTGEITALPYRGEWMGNRGILHDENRQLGVARWRHKAWICCVLRFKGRQRVPMSPGAYTELFFLDEPTALAAGHRPCAECRRDDYLAFRGAWSRAHGAIASAPEMDAVLHKARVQSRSRTQVRHLARARTLPDGAMILHPDSNAPALVWHGALHRWGAQGYAPAVPSPDTLVQVLTPRPTLGVLAAGYAAQPHTSLSGN</sequence>